<accession>A0A923LIH2</accession>
<name>A0A923LIH2_9FIRM</name>
<protein>
    <submittedName>
        <fullName evidence="2">Uncharacterized protein</fullName>
    </submittedName>
</protein>
<dbReference type="EMBL" id="JACOPF010000002">
    <property type="protein sequence ID" value="MBC5689422.1"/>
    <property type="molecule type" value="Genomic_DNA"/>
</dbReference>
<dbReference type="RefSeq" id="WP_186876092.1">
    <property type="nucleotide sequence ID" value="NZ_JACOPF010000002.1"/>
</dbReference>
<comment type="caution">
    <text evidence="2">The sequence shown here is derived from an EMBL/GenBank/DDBJ whole genome shotgun (WGS) entry which is preliminary data.</text>
</comment>
<proteinExistence type="predicted"/>
<feature type="region of interest" description="Disordered" evidence="1">
    <location>
        <begin position="198"/>
        <end position="224"/>
    </location>
</feature>
<gene>
    <name evidence="2" type="ORF">H8S37_10885</name>
</gene>
<dbReference type="Proteomes" id="UP000652477">
    <property type="component" value="Unassembled WGS sequence"/>
</dbReference>
<evidence type="ECO:0000313" key="3">
    <source>
        <dbReference type="Proteomes" id="UP000652477"/>
    </source>
</evidence>
<keyword evidence="3" id="KW-1185">Reference proteome</keyword>
<organism evidence="2 3">
    <name type="scientific">Mediterraneibacter hominis</name>
    <dbReference type="NCBI Taxonomy" id="2763054"/>
    <lineage>
        <taxon>Bacteria</taxon>
        <taxon>Bacillati</taxon>
        <taxon>Bacillota</taxon>
        <taxon>Clostridia</taxon>
        <taxon>Lachnospirales</taxon>
        <taxon>Lachnospiraceae</taxon>
        <taxon>Mediterraneibacter</taxon>
    </lineage>
</organism>
<dbReference type="AlphaFoldDB" id="A0A923LIH2"/>
<reference evidence="2" key="1">
    <citation type="submission" date="2020-08" db="EMBL/GenBank/DDBJ databases">
        <title>Genome public.</title>
        <authorList>
            <person name="Liu C."/>
            <person name="Sun Q."/>
        </authorList>
    </citation>
    <scope>NUCLEOTIDE SEQUENCE</scope>
    <source>
        <strain evidence="2">NSJ-55</strain>
    </source>
</reference>
<sequence length="287" mass="34338">MNRMYNLPDGRKSVVYAEGNRIMLYTFPARRGNIPIVLKEDYISDLTSVSFYGVIYFAYKNTEGNIVFDGIGEGEEKIFTYGNEEETRQEIKEEWIHLTLTVLGGELYLMYLIYKMSEGKWKLKSVSPFDEEKNSEIAEKGEEFDYWLEEIGKRKILSVFTGTSLEYCIWERDHFAPYMDERWQALFERMKETARKAEEERKEDRSREAKKQEELKQKNKELEQNIEHLEEMNKRLEEEKRKEQMECEEKLKYAKQRYDELAGIAVKLQEACRKWKAAYGGEEEWMI</sequence>
<evidence type="ECO:0000313" key="2">
    <source>
        <dbReference type="EMBL" id="MBC5689422.1"/>
    </source>
</evidence>
<evidence type="ECO:0000256" key="1">
    <source>
        <dbReference type="SAM" id="MobiDB-lite"/>
    </source>
</evidence>